<evidence type="ECO:0000259" key="5">
    <source>
        <dbReference type="Pfam" id="PF22646"/>
    </source>
</evidence>
<feature type="repeat" description="HEAT" evidence="3">
    <location>
        <begin position="87"/>
        <end position="125"/>
    </location>
</feature>
<dbReference type="AlphaFoldDB" id="A0AAV2U2N3"/>
<evidence type="ECO:0000256" key="2">
    <source>
        <dbReference type="ARBA" id="ARBA00038332"/>
    </source>
</evidence>
<feature type="repeat" description="HEAT" evidence="3">
    <location>
        <begin position="672"/>
        <end position="708"/>
    </location>
</feature>
<dbReference type="GO" id="GO:0000159">
    <property type="term" value="C:protein phosphatase type 2A complex"/>
    <property type="evidence" value="ECO:0007669"/>
    <property type="project" value="TreeGrafter"/>
</dbReference>
<comment type="similarity">
    <text evidence="2">Belongs to the phosphatase 2A regulatory subunit A family.</text>
</comment>
<dbReference type="InterPro" id="IPR055231">
    <property type="entry name" value="2AA_helical"/>
</dbReference>
<feature type="repeat" description="HEAT" evidence="3">
    <location>
        <begin position="303"/>
        <end position="341"/>
    </location>
</feature>
<feature type="repeat" description="HEAT" evidence="3">
    <location>
        <begin position="164"/>
        <end position="202"/>
    </location>
</feature>
<dbReference type="InterPro" id="IPR054573">
    <property type="entry name" value="PP2A/SF3B1-like_HEAT"/>
</dbReference>
<dbReference type="Gene3D" id="1.25.10.10">
    <property type="entry name" value="Leucine-rich Repeat Variant"/>
    <property type="match status" value="1"/>
</dbReference>
<protein>
    <submittedName>
        <fullName evidence="7">Uncharacterized protein</fullName>
    </submittedName>
</protein>
<feature type="repeat" description="HEAT" evidence="3">
    <location>
        <begin position="381"/>
        <end position="411"/>
    </location>
</feature>
<name>A0AAV2U2N3_CALDB</name>
<evidence type="ECO:0000259" key="6">
    <source>
        <dbReference type="Pfam" id="PF22956"/>
    </source>
</evidence>
<comment type="caution">
    <text evidence="7">The sequence shown here is derived from an EMBL/GenBank/DDBJ whole genome shotgun (WGS) entry which is preliminary data.</text>
</comment>
<dbReference type="PROSITE" id="PS50077">
    <property type="entry name" value="HEAT_REPEAT"/>
    <property type="match status" value="9"/>
</dbReference>
<feature type="repeat" description="HEAT" evidence="3">
    <location>
        <begin position="477"/>
        <end position="515"/>
    </location>
</feature>
<dbReference type="Pfam" id="PF22646">
    <property type="entry name" value="PPP2R1A-like_HEAT"/>
    <property type="match status" value="1"/>
</dbReference>
<proteinExistence type="inferred from homology"/>
<dbReference type="GO" id="GO:0019888">
    <property type="term" value="F:protein phosphatase regulator activity"/>
    <property type="evidence" value="ECO:0007669"/>
    <property type="project" value="TreeGrafter"/>
</dbReference>
<dbReference type="Pfam" id="PF22956">
    <property type="entry name" value="VPS15-like_hel"/>
    <property type="match status" value="1"/>
</dbReference>
<evidence type="ECO:0000313" key="7">
    <source>
        <dbReference type="EMBL" id="CAL5142170.1"/>
    </source>
</evidence>
<feature type="repeat" description="HEAT" evidence="3">
    <location>
        <begin position="555"/>
        <end position="593"/>
    </location>
</feature>
<feature type="compositionally biased region" description="Pro residues" evidence="4">
    <location>
        <begin position="416"/>
        <end position="427"/>
    </location>
</feature>
<feature type="region of interest" description="Disordered" evidence="4">
    <location>
        <begin position="198"/>
        <end position="280"/>
    </location>
</feature>
<evidence type="ECO:0000313" key="8">
    <source>
        <dbReference type="Proteomes" id="UP001497525"/>
    </source>
</evidence>
<dbReference type="EMBL" id="CAXLJL010000967">
    <property type="protein sequence ID" value="CAL5142170.1"/>
    <property type="molecule type" value="Genomic_DNA"/>
</dbReference>
<organism evidence="7 8">
    <name type="scientific">Calicophoron daubneyi</name>
    <name type="common">Rumen fluke</name>
    <name type="synonym">Paramphistomum daubneyi</name>
    <dbReference type="NCBI Taxonomy" id="300641"/>
    <lineage>
        <taxon>Eukaryota</taxon>
        <taxon>Metazoa</taxon>
        <taxon>Spiralia</taxon>
        <taxon>Lophotrochozoa</taxon>
        <taxon>Platyhelminthes</taxon>
        <taxon>Trematoda</taxon>
        <taxon>Digenea</taxon>
        <taxon>Plagiorchiida</taxon>
        <taxon>Pronocephalata</taxon>
        <taxon>Paramphistomoidea</taxon>
        <taxon>Paramphistomidae</taxon>
        <taxon>Calicophoron</taxon>
    </lineage>
</organism>
<evidence type="ECO:0000256" key="3">
    <source>
        <dbReference type="PROSITE-ProRule" id="PRU00103"/>
    </source>
</evidence>
<feature type="repeat" description="HEAT" evidence="3">
    <location>
        <begin position="10"/>
        <end position="48"/>
    </location>
</feature>
<dbReference type="InterPro" id="IPR021133">
    <property type="entry name" value="HEAT_type_2"/>
</dbReference>
<dbReference type="InterPro" id="IPR051023">
    <property type="entry name" value="PP2A_Regulatory_Subunit_A"/>
</dbReference>
<dbReference type="GO" id="GO:0005634">
    <property type="term" value="C:nucleus"/>
    <property type="evidence" value="ECO:0007669"/>
    <property type="project" value="TreeGrafter"/>
</dbReference>
<evidence type="ECO:0000256" key="4">
    <source>
        <dbReference type="SAM" id="MobiDB-lite"/>
    </source>
</evidence>
<feature type="compositionally biased region" description="Polar residues" evidence="4">
    <location>
        <begin position="258"/>
        <end position="279"/>
    </location>
</feature>
<evidence type="ECO:0000256" key="1">
    <source>
        <dbReference type="ARBA" id="ARBA00022737"/>
    </source>
</evidence>
<dbReference type="PANTHER" id="PTHR10648:SF4">
    <property type="entry name" value="PROTEIN PHOSPHATASE 2 (FORMERLY 2A), REGULATORY SUBUNIT A, BETA ISOFORM-RELATED"/>
    <property type="match status" value="1"/>
</dbReference>
<dbReference type="SUPFAM" id="SSF48371">
    <property type="entry name" value="ARM repeat"/>
    <property type="match status" value="1"/>
</dbReference>
<feature type="domain" description="Phosphatase PP2A regulatory subunit A/Splicing factor 3B subunit 1-like HEAT repeat" evidence="5">
    <location>
        <begin position="466"/>
        <end position="508"/>
    </location>
</feature>
<gene>
    <name evidence="7" type="ORF">CDAUBV1_LOCUS17436</name>
</gene>
<keyword evidence="1" id="KW-0677">Repeat</keyword>
<dbReference type="Proteomes" id="UP001497525">
    <property type="component" value="Unassembled WGS sequence"/>
</dbReference>
<accession>A0AAV2U2N3</accession>
<dbReference type="InterPro" id="IPR016024">
    <property type="entry name" value="ARM-type_fold"/>
</dbReference>
<dbReference type="GO" id="GO:0005829">
    <property type="term" value="C:cytosol"/>
    <property type="evidence" value="ECO:0007669"/>
    <property type="project" value="TreeGrafter"/>
</dbReference>
<dbReference type="PANTHER" id="PTHR10648">
    <property type="entry name" value="SERINE/THREONINE-PROTEIN PHOSPHATASE PP2A 65 KDA REGULATORY SUBUNIT"/>
    <property type="match status" value="1"/>
</dbReference>
<feature type="compositionally biased region" description="Polar residues" evidence="4">
    <location>
        <begin position="753"/>
        <end position="788"/>
    </location>
</feature>
<feature type="compositionally biased region" description="Polar residues" evidence="4">
    <location>
        <begin position="204"/>
        <end position="225"/>
    </location>
</feature>
<dbReference type="InterPro" id="IPR011989">
    <property type="entry name" value="ARM-like"/>
</dbReference>
<reference evidence="7" key="1">
    <citation type="submission" date="2024-06" db="EMBL/GenBank/DDBJ databases">
        <authorList>
            <person name="Liu X."/>
            <person name="Lenzi L."/>
            <person name="Haldenby T S."/>
            <person name="Uol C."/>
        </authorList>
    </citation>
    <scope>NUCLEOTIDE SEQUENCE</scope>
</reference>
<sequence length="808" mass="87872">MSDAQGAYYPLAVLIEELRNEDVQLRLNSIRQLKTIALALGAEKTRSQLIPFLNETIYDEDEVLFALAEQFGSLVPYVGGAEYADSLLPPLESLASVEEVTVRDKAVESMRKLAPEFTQTAMEESFYPLVRRLATGDWFTGRTSACALVSVIYPRVSKSKRSELLELLQKLAADETPMVRRAVAGRLGELALAMSGGPRAETSVEGTSNPKIQIQHSSGDSTPPGSTDKVSEAVHNIPPPTSQTTESEGKAGTHGTELRQTGDNIIPSASGTTRSSNIHGNVDGAADNALDPALEVNNILAVILPMFSRLVVDEQESVRLMAVESIVGLIHAIGPAEAETHLVEQIQNMLIDKAWRVRCMVAEKFIDIFMAIRPNAARSRLVPVFIDLLHDDEAEVRAVAAGKVKAFARCLLGLPPTDPNAPPPPPIDESSSLSPEASDEDLKMPEVQLPKPHIDTDVNMEEVWATAASDEAIVSSLLPAIKTLTTDSNTHVRSALASAILGLAPLIGNTLTVEHLLPVLLAYLKDDSPEVRFNLISNLEHVNCVIGLDHLSGTLLPAVIQLAEDPKWRVRLVIIEYMPMLADQLGIDVFNSKLTKLCLDWLVDEVYAVREAAVENLVRLGTKFGNEWVSDIFVPKVAQLAVDTNYLHRMICLQCVISLSEIVNPSVCKEHLLPTTLAMQTDNVPNVRFKVAQALSKLGSHLSQKDIEGPIQSCLKRLAEDTDRDVKYYADEAMENLHIHSENHTSLDLNDLAIQSPNRNPSIPADTTESSSSTEVKLVESSQPSQAVSDPPSAVMQVDSSPDTATSS</sequence>
<feature type="region of interest" description="Disordered" evidence="4">
    <location>
        <begin position="753"/>
        <end position="808"/>
    </location>
</feature>
<feature type="compositionally biased region" description="Polar residues" evidence="4">
    <location>
        <begin position="798"/>
        <end position="808"/>
    </location>
</feature>
<feature type="region of interest" description="Disordered" evidence="4">
    <location>
        <begin position="415"/>
        <end position="443"/>
    </location>
</feature>
<feature type="domain" description="Phosphatase 2A Regulatory Subunit A helical" evidence="6">
    <location>
        <begin position="294"/>
        <end position="396"/>
    </location>
</feature>
<feature type="repeat" description="HEAT" evidence="3">
    <location>
        <begin position="516"/>
        <end position="554"/>
    </location>
</feature>